<dbReference type="RefSeq" id="WP_331791819.1">
    <property type="nucleotide sequence ID" value="NZ_BAAAUO010000011.1"/>
</dbReference>
<feature type="transmembrane region" description="Helical" evidence="1">
    <location>
        <begin position="86"/>
        <end position="108"/>
    </location>
</feature>
<gene>
    <name evidence="2" type="ORF">V2V91_10700</name>
</gene>
<protein>
    <submittedName>
        <fullName evidence="2">Uncharacterized protein</fullName>
    </submittedName>
</protein>
<evidence type="ECO:0000313" key="3">
    <source>
        <dbReference type="Proteomes" id="UP001351900"/>
    </source>
</evidence>
<keyword evidence="3" id="KW-1185">Reference proteome</keyword>
<reference evidence="2 3" key="1">
    <citation type="submission" date="2024-01" db="EMBL/GenBank/DDBJ databases">
        <title>the genome sequence of strain Microbacterium schleiferi NBRC 15075.</title>
        <authorList>
            <person name="Ding Y."/>
            <person name="Zhang G."/>
        </authorList>
    </citation>
    <scope>NUCLEOTIDE SEQUENCE [LARGE SCALE GENOMIC DNA]</scope>
    <source>
        <strain evidence="2 3">NBRC 15075</strain>
    </source>
</reference>
<name>A0ABU7V9X7_9MICO</name>
<keyword evidence="1" id="KW-0812">Transmembrane</keyword>
<sequence length="121" mass="12820">MTASVPPASPPAPTARRIPILGIIAFVVAFIALAPSLAILLTGFLPEMATIWWLLIVTMPFSIIVGAIALVLAVIALILDIRARRVLAWSIVSLVLSLITVLVPLWLITGGFSTGDYVASF</sequence>
<keyword evidence="1" id="KW-1133">Transmembrane helix</keyword>
<proteinExistence type="predicted"/>
<feature type="transmembrane region" description="Helical" evidence="1">
    <location>
        <begin position="51"/>
        <end position="79"/>
    </location>
</feature>
<keyword evidence="1" id="KW-0472">Membrane</keyword>
<dbReference type="EMBL" id="JAZHOV010000005">
    <property type="protein sequence ID" value="MEF2255597.1"/>
    <property type="molecule type" value="Genomic_DNA"/>
</dbReference>
<feature type="transmembrane region" description="Helical" evidence="1">
    <location>
        <begin position="20"/>
        <end position="45"/>
    </location>
</feature>
<dbReference type="Proteomes" id="UP001351900">
    <property type="component" value="Unassembled WGS sequence"/>
</dbReference>
<evidence type="ECO:0000313" key="2">
    <source>
        <dbReference type="EMBL" id="MEF2255597.1"/>
    </source>
</evidence>
<organism evidence="2 3">
    <name type="scientific">Microbacterium schleiferi</name>
    <dbReference type="NCBI Taxonomy" id="69362"/>
    <lineage>
        <taxon>Bacteria</taxon>
        <taxon>Bacillati</taxon>
        <taxon>Actinomycetota</taxon>
        <taxon>Actinomycetes</taxon>
        <taxon>Micrococcales</taxon>
        <taxon>Microbacteriaceae</taxon>
        <taxon>Microbacterium</taxon>
    </lineage>
</organism>
<accession>A0ABU7V9X7</accession>
<comment type="caution">
    <text evidence="2">The sequence shown here is derived from an EMBL/GenBank/DDBJ whole genome shotgun (WGS) entry which is preliminary data.</text>
</comment>
<evidence type="ECO:0000256" key="1">
    <source>
        <dbReference type="SAM" id="Phobius"/>
    </source>
</evidence>